<dbReference type="EMBL" id="CM026427">
    <property type="protein sequence ID" value="KAG0568600.1"/>
    <property type="molecule type" value="Genomic_DNA"/>
</dbReference>
<evidence type="ECO:0000313" key="3">
    <source>
        <dbReference type="Proteomes" id="UP000822688"/>
    </source>
</evidence>
<dbReference type="Proteomes" id="UP000822688">
    <property type="component" value="Chromosome 6"/>
</dbReference>
<keyword evidence="1" id="KW-0732">Signal</keyword>
<name>A0A8T0HBF1_CERPU</name>
<keyword evidence="3" id="KW-1185">Reference proteome</keyword>
<gene>
    <name evidence="2" type="ORF">KC19_6G032200</name>
</gene>
<organism evidence="2 3">
    <name type="scientific">Ceratodon purpureus</name>
    <name type="common">Fire moss</name>
    <name type="synonym">Dicranum purpureum</name>
    <dbReference type="NCBI Taxonomy" id="3225"/>
    <lineage>
        <taxon>Eukaryota</taxon>
        <taxon>Viridiplantae</taxon>
        <taxon>Streptophyta</taxon>
        <taxon>Embryophyta</taxon>
        <taxon>Bryophyta</taxon>
        <taxon>Bryophytina</taxon>
        <taxon>Bryopsida</taxon>
        <taxon>Dicranidae</taxon>
        <taxon>Pseudoditrichales</taxon>
        <taxon>Ditrichaceae</taxon>
        <taxon>Ceratodon</taxon>
    </lineage>
</organism>
<feature type="chain" id="PRO_5035935680" evidence="1">
    <location>
        <begin position="26"/>
        <end position="302"/>
    </location>
</feature>
<reference evidence="2 3" key="1">
    <citation type="submission" date="2020-06" db="EMBL/GenBank/DDBJ databases">
        <title>WGS assembly of Ceratodon purpureus strain R40.</title>
        <authorList>
            <person name="Carey S.B."/>
            <person name="Jenkins J."/>
            <person name="Shu S."/>
            <person name="Lovell J.T."/>
            <person name="Sreedasyam A."/>
            <person name="Maumus F."/>
            <person name="Tiley G.P."/>
            <person name="Fernandez-Pozo N."/>
            <person name="Barry K."/>
            <person name="Chen C."/>
            <person name="Wang M."/>
            <person name="Lipzen A."/>
            <person name="Daum C."/>
            <person name="Saski C.A."/>
            <person name="Payton A.C."/>
            <person name="Mcbreen J.C."/>
            <person name="Conrad R.E."/>
            <person name="Kollar L.M."/>
            <person name="Olsson S."/>
            <person name="Huttunen S."/>
            <person name="Landis J.B."/>
            <person name="Wickett N.J."/>
            <person name="Johnson M.G."/>
            <person name="Rensing S.A."/>
            <person name="Grimwood J."/>
            <person name="Schmutz J."/>
            <person name="Mcdaniel S.F."/>
        </authorList>
    </citation>
    <scope>NUCLEOTIDE SEQUENCE [LARGE SCALE GENOMIC DNA]</scope>
    <source>
        <strain evidence="2 3">R40</strain>
    </source>
</reference>
<sequence>MANSHAKLLVVAVTLAVLLIGSAEATKKKCPKFHKDCNPRKPGCETCVEKDVNNCGDCRKKCATLPYTRTWCAGGKCRYKCKDGFGNCDNNLWRNGCETRLSNDAKNCGCCRKACKQVPYAAASKCVKGKCSEPVCNFGRGNCDKNIWSNGCEVNLATDVKNCGRCGNKCPDTLVGGEPYCSSGECANRCKAGNRFDEGFRGCIPVTAPPPPAMMSPPPPPPSCEAGGADLQTDALNCGTCGNVCPVELINTEAYCRRGGCSERCKPGFMIPDPESGIRDRCIPEVAPPPPSDFGALSTGGV</sequence>
<accession>A0A8T0HBF1</accession>
<feature type="signal peptide" evidence="1">
    <location>
        <begin position="1"/>
        <end position="25"/>
    </location>
</feature>
<comment type="caution">
    <text evidence="2">The sequence shown here is derived from an EMBL/GenBank/DDBJ whole genome shotgun (WGS) entry which is preliminary data.</text>
</comment>
<evidence type="ECO:0000313" key="2">
    <source>
        <dbReference type="EMBL" id="KAG0568600.1"/>
    </source>
</evidence>
<dbReference type="AlphaFoldDB" id="A0A8T0HBF1"/>
<proteinExistence type="predicted"/>
<protein>
    <submittedName>
        <fullName evidence="2">Uncharacterized protein</fullName>
    </submittedName>
</protein>
<evidence type="ECO:0000256" key="1">
    <source>
        <dbReference type="SAM" id="SignalP"/>
    </source>
</evidence>